<dbReference type="Proteomes" id="UP000503462">
    <property type="component" value="Chromosome 4"/>
</dbReference>
<protein>
    <submittedName>
        <fullName evidence="1">Uncharacterized protein</fullName>
    </submittedName>
</protein>
<dbReference type="EMBL" id="CP051142">
    <property type="protein sequence ID" value="QIX00935.1"/>
    <property type="molecule type" value="Genomic_DNA"/>
</dbReference>
<name>A0A6H0Y1Z6_9PEZI</name>
<evidence type="ECO:0000313" key="1">
    <source>
        <dbReference type="EMBL" id="QIX00935.1"/>
    </source>
</evidence>
<organism evidence="1 2">
    <name type="scientific">Peltaster fructicola</name>
    <dbReference type="NCBI Taxonomy" id="286661"/>
    <lineage>
        <taxon>Eukaryota</taxon>
        <taxon>Fungi</taxon>
        <taxon>Dikarya</taxon>
        <taxon>Ascomycota</taxon>
        <taxon>Pezizomycotina</taxon>
        <taxon>Dothideomycetes</taxon>
        <taxon>Dothideomycetes incertae sedis</taxon>
        <taxon>Peltaster</taxon>
    </lineage>
</organism>
<dbReference type="AlphaFoldDB" id="A0A6H0Y1Z6"/>
<gene>
    <name evidence="1" type="ORF">AMS68_006452</name>
</gene>
<evidence type="ECO:0000313" key="2">
    <source>
        <dbReference type="Proteomes" id="UP000503462"/>
    </source>
</evidence>
<sequence>MSSAPTQTEAPSIPLSQINISMSRFTSELRNTAEHAFVVLTLVRSQQIDERCLFVAQIRHLDPSHEDAWLRM</sequence>
<reference evidence="1 2" key="1">
    <citation type="journal article" date="2016" name="Sci. Rep.">
        <title>Peltaster fructicola genome reveals evolution from an invasive phytopathogen to an ectophytic parasite.</title>
        <authorList>
            <person name="Xu C."/>
            <person name="Chen H."/>
            <person name="Gleason M.L."/>
            <person name="Xu J.R."/>
            <person name="Liu H."/>
            <person name="Zhang R."/>
            <person name="Sun G."/>
        </authorList>
    </citation>
    <scope>NUCLEOTIDE SEQUENCE [LARGE SCALE GENOMIC DNA]</scope>
    <source>
        <strain evidence="1 2">LNHT1506</strain>
    </source>
</reference>
<proteinExistence type="predicted"/>
<accession>A0A6H0Y1Z6</accession>
<keyword evidence="2" id="KW-1185">Reference proteome</keyword>